<evidence type="ECO:0000313" key="1">
    <source>
        <dbReference type="EMBL" id="SDF24922.1"/>
    </source>
</evidence>
<dbReference type="RefSeq" id="WP_156785072.1">
    <property type="nucleotide sequence ID" value="NZ_LT629690.1"/>
</dbReference>
<gene>
    <name evidence="1" type="ORF">SAMN05444167_1839</name>
</gene>
<protein>
    <submittedName>
        <fullName evidence="1">Uncharacterized protein</fullName>
    </submittedName>
</protein>
<dbReference type="AlphaFoldDB" id="A0A1G7JIW1"/>
<name>A0A1G7JIW1_9BACT</name>
<dbReference type="OrthoDB" id="123434at2"/>
<organism evidence="1 2">
    <name type="scientific">Terriglobus roseus</name>
    <dbReference type="NCBI Taxonomy" id="392734"/>
    <lineage>
        <taxon>Bacteria</taxon>
        <taxon>Pseudomonadati</taxon>
        <taxon>Acidobacteriota</taxon>
        <taxon>Terriglobia</taxon>
        <taxon>Terriglobales</taxon>
        <taxon>Acidobacteriaceae</taxon>
        <taxon>Terriglobus</taxon>
    </lineage>
</organism>
<accession>A0A1G7JIW1</accession>
<evidence type="ECO:0000313" key="2">
    <source>
        <dbReference type="Proteomes" id="UP000182427"/>
    </source>
</evidence>
<dbReference type="EMBL" id="LT629690">
    <property type="protein sequence ID" value="SDF24922.1"/>
    <property type="molecule type" value="Genomic_DNA"/>
</dbReference>
<proteinExistence type="predicted"/>
<keyword evidence="2" id="KW-1185">Reference proteome</keyword>
<sequence length="59" mass="6367">MTTLMLVCAVLASLSFGVLLAYGLCVGMFHVFRIHSIQVAQQRIAQREAARMAAATDLA</sequence>
<dbReference type="Proteomes" id="UP000182427">
    <property type="component" value="Chromosome I"/>
</dbReference>
<reference evidence="2" key="1">
    <citation type="submission" date="2016-10" db="EMBL/GenBank/DDBJ databases">
        <authorList>
            <person name="Varghese N."/>
            <person name="Submissions S."/>
        </authorList>
    </citation>
    <scope>NUCLEOTIDE SEQUENCE [LARGE SCALE GENOMIC DNA]</scope>
    <source>
        <strain evidence="2">GAS232</strain>
    </source>
</reference>